<sequence>MTWTKKWDTLKSLGELSSDCTPVMYFYLGVRLRQRIQVHGSKIVVSGLRRNSLSGLLPSDLGSCTELRMLNLENNNFCGAIPATFFNLNSESFWKQEQNCTRGCQWYRISASLGPKNENFIGKGRVSALYKNPTSMPANHVSRLTTLGKPCVTGSTKKIYARDRTRDLAVPRSTATPKEEKVHGYLSWKKNVLSDSQVELVSN</sequence>
<evidence type="ECO:0000313" key="1">
    <source>
        <dbReference type="EMBL" id="KAK4357712.1"/>
    </source>
</evidence>
<name>A0AAE1V6V4_9SOLA</name>
<reference evidence="1" key="1">
    <citation type="submission" date="2023-12" db="EMBL/GenBank/DDBJ databases">
        <title>Genome assembly of Anisodus tanguticus.</title>
        <authorList>
            <person name="Wang Y.-J."/>
        </authorList>
    </citation>
    <scope>NUCLEOTIDE SEQUENCE</scope>
    <source>
        <strain evidence="1">KB-2021</strain>
        <tissue evidence="1">Leaf</tissue>
    </source>
</reference>
<dbReference type="AlphaFoldDB" id="A0AAE1V6V4"/>
<dbReference type="Proteomes" id="UP001291623">
    <property type="component" value="Unassembled WGS sequence"/>
</dbReference>
<dbReference type="InterPro" id="IPR001611">
    <property type="entry name" value="Leu-rich_rpt"/>
</dbReference>
<dbReference type="Gene3D" id="3.80.10.10">
    <property type="entry name" value="Ribonuclease Inhibitor"/>
    <property type="match status" value="1"/>
</dbReference>
<dbReference type="Pfam" id="PF00560">
    <property type="entry name" value="LRR_1"/>
    <property type="match status" value="1"/>
</dbReference>
<proteinExistence type="predicted"/>
<dbReference type="EMBL" id="JAVYJV010000012">
    <property type="protein sequence ID" value="KAK4357712.1"/>
    <property type="molecule type" value="Genomic_DNA"/>
</dbReference>
<protein>
    <submittedName>
        <fullName evidence="1">Uncharacterized protein</fullName>
    </submittedName>
</protein>
<evidence type="ECO:0000313" key="2">
    <source>
        <dbReference type="Proteomes" id="UP001291623"/>
    </source>
</evidence>
<comment type="caution">
    <text evidence="1">The sequence shown here is derived from an EMBL/GenBank/DDBJ whole genome shotgun (WGS) entry which is preliminary data.</text>
</comment>
<dbReference type="InterPro" id="IPR032675">
    <property type="entry name" value="LRR_dom_sf"/>
</dbReference>
<gene>
    <name evidence="1" type="ORF">RND71_023322</name>
</gene>
<keyword evidence="2" id="KW-1185">Reference proteome</keyword>
<organism evidence="1 2">
    <name type="scientific">Anisodus tanguticus</name>
    <dbReference type="NCBI Taxonomy" id="243964"/>
    <lineage>
        <taxon>Eukaryota</taxon>
        <taxon>Viridiplantae</taxon>
        <taxon>Streptophyta</taxon>
        <taxon>Embryophyta</taxon>
        <taxon>Tracheophyta</taxon>
        <taxon>Spermatophyta</taxon>
        <taxon>Magnoliopsida</taxon>
        <taxon>eudicotyledons</taxon>
        <taxon>Gunneridae</taxon>
        <taxon>Pentapetalae</taxon>
        <taxon>asterids</taxon>
        <taxon>lamiids</taxon>
        <taxon>Solanales</taxon>
        <taxon>Solanaceae</taxon>
        <taxon>Solanoideae</taxon>
        <taxon>Hyoscyameae</taxon>
        <taxon>Anisodus</taxon>
    </lineage>
</organism>
<dbReference type="SUPFAM" id="SSF52058">
    <property type="entry name" value="L domain-like"/>
    <property type="match status" value="1"/>
</dbReference>
<accession>A0AAE1V6V4</accession>